<dbReference type="Proteomes" id="UP001164761">
    <property type="component" value="Chromosome"/>
</dbReference>
<keyword evidence="5" id="KW-0411">Iron-sulfur</keyword>
<dbReference type="Pfam" id="PF00384">
    <property type="entry name" value="Molybdopterin"/>
    <property type="match status" value="1"/>
</dbReference>
<keyword evidence="9" id="KW-1185">Reference proteome</keyword>
<evidence type="ECO:0000256" key="5">
    <source>
        <dbReference type="ARBA" id="ARBA00023014"/>
    </source>
</evidence>
<dbReference type="Gene3D" id="3.40.228.10">
    <property type="entry name" value="Dimethylsulfoxide Reductase, domain 2"/>
    <property type="match status" value="1"/>
</dbReference>
<protein>
    <submittedName>
        <fullName evidence="8">Molybdopterin-dependent oxidoreductase</fullName>
    </submittedName>
</protein>
<dbReference type="Pfam" id="PF01476">
    <property type="entry name" value="LysM"/>
    <property type="match status" value="1"/>
</dbReference>
<dbReference type="Gene3D" id="3.40.50.740">
    <property type="match status" value="1"/>
</dbReference>
<evidence type="ECO:0000256" key="1">
    <source>
        <dbReference type="ARBA" id="ARBA00001942"/>
    </source>
</evidence>
<dbReference type="InterPro" id="IPR036779">
    <property type="entry name" value="LysM_dom_sf"/>
</dbReference>
<dbReference type="SMART" id="SM00257">
    <property type="entry name" value="LysM"/>
    <property type="match status" value="1"/>
</dbReference>
<dbReference type="SMART" id="SM00926">
    <property type="entry name" value="Molybdop_Fe4S4"/>
    <property type="match status" value="1"/>
</dbReference>
<dbReference type="PANTHER" id="PTHR43105">
    <property type="entry name" value="RESPIRATORY NITRATE REDUCTASE"/>
    <property type="match status" value="1"/>
</dbReference>
<dbReference type="InterPro" id="IPR050123">
    <property type="entry name" value="Prok_molybdopt-oxidoreductase"/>
</dbReference>
<dbReference type="InterPro" id="IPR018392">
    <property type="entry name" value="LysM"/>
</dbReference>
<dbReference type="InterPro" id="IPR006963">
    <property type="entry name" value="Mopterin_OxRdtase_4Fe-4S_dom"/>
</dbReference>
<dbReference type="Gene3D" id="3.10.350.10">
    <property type="entry name" value="LysM domain"/>
    <property type="match status" value="1"/>
</dbReference>
<dbReference type="Gene3D" id="2.40.40.20">
    <property type="match status" value="1"/>
</dbReference>
<dbReference type="InterPro" id="IPR009010">
    <property type="entry name" value="Asp_de-COase-like_dom_sf"/>
</dbReference>
<evidence type="ECO:0000256" key="4">
    <source>
        <dbReference type="ARBA" id="ARBA00023004"/>
    </source>
</evidence>
<dbReference type="RefSeq" id="WP_268004525.1">
    <property type="nucleotide sequence ID" value="NZ_CP104067.1"/>
</dbReference>
<sequence length="829" mass="93007">MAWENERIDINVYSQGEVDRWVYSTCNICSVGCGCYIAVKDNKIVGIKGNGEHPVNRGRLGPKGENQWYANNSPDRLLTPLIRNASDNLVPTTWDTAMDLFVEKSREVLRTLGPDGIAIYSTGQGFLEDYYTIAKIGRAGLCSHLLDANTRLCTATTQWALLESFGADGSPAGYQDIDETDTIMLFGHNIAETGTVLFERIMSRRLRGEKPFLIVVDPRRTLTADAADIHLQLIPGTNLALLHGIMHRILRNDWIDKSFVANHTVGFDEMAKSVEPWNLDLTAQVTGLPKEQIASVAEQLGKTPSLVSTTLQGAFQSADATSTCIAINNLHLVRGLIGRPGSGPFHMAGQPSSSTNRTVGGVGSYPANRNPSNPKHIQEMAELWNVNPSHLEIGPEKDIEHMIYLMESGQLGLFWNIHTNPMVSLPNRLRARKAFEKTFVVVQDAFLTETTEVADIVLPTAMWGEKEGLMENADRTLNLCEIAVPPPTGVKADFYILLDYAKRMQFMDKDGNPLIQYTTPRECFEEWKAVSRGRPSDMTAMTYEKIKKKNGIQWPTNEQRPHGTTRLYEDWVFHTHVDDTQSFGKDPNTGRERTKEEFKRIGANGKAILYGLTYYSPAERPTPEFPLWLTTGRLVWHWHTRTKTGRAPNLHMAAPQGYVEIHITDAEKLSICPGEVVRVVSPRGRIEVPARIVDTVLPGLVFVPFHFGSWEQNQAANDLTVDFVDPVSKQPIFKQSACRIERIREKHIITQGETLESVAKKHRIPVDELRRANKLAPPYRIDIGHEVEIPSIANVVIPPYTPFREVDVNPRFRQSKLPVTRLDSPRGKE</sequence>
<organism evidence="8 9">
    <name type="scientific">Alicyclobacillus fastidiosus</name>
    <dbReference type="NCBI Taxonomy" id="392011"/>
    <lineage>
        <taxon>Bacteria</taxon>
        <taxon>Bacillati</taxon>
        <taxon>Bacillota</taxon>
        <taxon>Bacilli</taxon>
        <taxon>Bacillales</taxon>
        <taxon>Alicyclobacillaceae</taxon>
        <taxon>Alicyclobacillus</taxon>
    </lineage>
</organism>
<reference evidence="8" key="1">
    <citation type="submission" date="2022-08" db="EMBL/GenBank/DDBJ databases">
        <title>Alicyclobacillus fastidiosus DSM 17978, complete genome.</title>
        <authorList>
            <person name="Wang Q."/>
            <person name="Cai R."/>
            <person name="Wang Z."/>
        </authorList>
    </citation>
    <scope>NUCLEOTIDE SEQUENCE</scope>
    <source>
        <strain evidence="8">DSM 17978</strain>
    </source>
</reference>
<evidence type="ECO:0000259" key="6">
    <source>
        <dbReference type="PROSITE" id="PS51669"/>
    </source>
</evidence>
<feature type="domain" description="LysM" evidence="7">
    <location>
        <begin position="745"/>
        <end position="789"/>
    </location>
</feature>
<gene>
    <name evidence="8" type="ORF">NZD89_20270</name>
</gene>
<dbReference type="PANTHER" id="PTHR43105:SF10">
    <property type="entry name" value="NADH-QUINONE OXIDOREDUCTASE SUBUNIT G"/>
    <property type="match status" value="1"/>
</dbReference>
<keyword evidence="3" id="KW-0479">Metal-binding</keyword>
<proteinExistence type="predicted"/>
<dbReference type="InterPro" id="IPR006656">
    <property type="entry name" value="Mopterin_OxRdtase"/>
</dbReference>
<evidence type="ECO:0000259" key="7">
    <source>
        <dbReference type="PROSITE" id="PS51782"/>
    </source>
</evidence>
<dbReference type="Pfam" id="PF01568">
    <property type="entry name" value="Molydop_binding"/>
    <property type="match status" value="1"/>
</dbReference>
<name>A0ABY6ZDN7_9BACL</name>
<dbReference type="Pfam" id="PF04879">
    <property type="entry name" value="Molybdop_Fe4S4"/>
    <property type="match status" value="1"/>
</dbReference>
<feature type="domain" description="4Fe-4S Mo/W bis-MGD-type" evidence="6">
    <location>
        <begin position="19"/>
        <end position="75"/>
    </location>
</feature>
<dbReference type="InterPro" id="IPR006657">
    <property type="entry name" value="MoPterin_dinucl-bd_dom"/>
</dbReference>
<evidence type="ECO:0000256" key="3">
    <source>
        <dbReference type="ARBA" id="ARBA00022723"/>
    </source>
</evidence>
<keyword evidence="4" id="KW-0408">Iron</keyword>
<keyword evidence="2" id="KW-0004">4Fe-4S</keyword>
<dbReference type="SUPFAM" id="SSF54106">
    <property type="entry name" value="LysM domain"/>
    <property type="match status" value="1"/>
</dbReference>
<dbReference type="SUPFAM" id="SSF50692">
    <property type="entry name" value="ADC-like"/>
    <property type="match status" value="1"/>
</dbReference>
<comment type="cofactor">
    <cofactor evidence="1">
        <name>Mo-bis(molybdopterin guanine dinucleotide)</name>
        <dbReference type="ChEBI" id="CHEBI:60539"/>
    </cofactor>
</comment>
<dbReference type="Gene3D" id="2.20.25.90">
    <property type="entry name" value="ADC-like domains"/>
    <property type="match status" value="1"/>
</dbReference>
<evidence type="ECO:0000256" key="2">
    <source>
        <dbReference type="ARBA" id="ARBA00022485"/>
    </source>
</evidence>
<evidence type="ECO:0000313" key="9">
    <source>
        <dbReference type="Proteomes" id="UP001164761"/>
    </source>
</evidence>
<dbReference type="PROSITE" id="PS51782">
    <property type="entry name" value="LYSM"/>
    <property type="match status" value="1"/>
</dbReference>
<evidence type="ECO:0000313" key="8">
    <source>
        <dbReference type="EMBL" id="WAH40627.1"/>
    </source>
</evidence>
<dbReference type="CDD" id="cd00118">
    <property type="entry name" value="LysM"/>
    <property type="match status" value="1"/>
</dbReference>
<dbReference type="CDD" id="cd00508">
    <property type="entry name" value="MopB_CT_Fdh-Nap-like"/>
    <property type="match status" value="1"/>
</dbReference>
<dbReference type="PROSITE" id="PS51669">
    <property type="entry name" value="4FE4S_MOW_BIS_MGD"/>
    <property type="match status" value="1"/>
</dbReference>
<accession>A0ABY6ZDN7</accession>
<dbReference type="SUPFAM" id="SSF53706">
    <property type="entry name" value="Formate dehydrogenase/DMSO reductase, domains 1-3"/>
    <property type="match status" value="1"/>
</dbReference>
<dbReference type="PROSITE" id="PS51257">
    <property type="entry name" value="PROKAR_LIPOPROTEIN"/>
    <property type="match status" value="1"/>
</dbReference>
<dbReference type="EMBL" id="CP104067">
    <property type="protein sequence ID" value="WAH40627.1"/>
    <property type="molecule type" value="Genomic_DNA"/>
</dbReference>